<dbReference type="NCBIfam" id="NF033547">
    <property type="entry name" value="transpos_IS1595"/>
    <property type="match status" value="1"/>
</dbReference>
<keyword evidence="3" id="KW-1185">Reference proteome</keyword>
<dbReference type="Pfam" id="PF12762">
    <property type="entry name" value="DDE_Tnp_IS1595"/>
    <property type="match status" value="1"/>
</dbReference>
<evidence type="ECO:0000259" key="1">
    <source>
        <dbReference type="SMART" id="SM01126"/>
    </source>
</evidence>
<name>A0A1I6QA25_9SPHI</name>
<dbReference type="EMBL" id="FOZZ01000002">
    <property type="protein sequence ID" value="SFS49140.1"/>
    <property type="molecule type" value="Genomic_DNA"/>
</dbReference>
<dbReference type="SMART" id="SM01126">
    <property type="entry name" value="DDE_Tnp_IS1595"/>
    <property type="match status" value="1"/>
</dbReference>
<dbReference type="OrthoDB" id="9783459at2"/>
<dbReference type="InterPro" id="IPR024445">
    <property type="entry name" value="Tnp_ISXO2-like"/>
</dbReference>
<proteinExistence type="predicted"/>
<dbReference type="RefSeq" id="WP_086558096.1">
    <property type="nucleotide sequence ID" value="NZ_FOZZ01000002.1"/>
</dbReference>
<organism evidence="2 3">
    <name type="scientific">Sphingobacterium wenxiniae</name>
    <dbReference type="NCBI Taxonomy" id="683125"/>
    <lineage>
        <taxon>Bacteria</taxon>
        <taxon>Pseudomonadati</taxon>
        <taxon>Bacteroidota</taxon>
        <taxon>Sphingobacteriia</taxon>
        <taxon>Sphingobacteriales</taxon>
        <taxon>Sphingobacteriaceae</taxon>
        <taxon>Sphingobacterium</taxon>
    </lineage>
</organism>
<dbReference type="Proteomes" id="UP000198785">
    <property type="component" value="Unassembled WGS sequence"/>
</dbReference>
<sequence length="298" mass="34462">MDIFKGESIVSFFDRFKSDADCLCYLADRKASMGYSCLKCGHTKYTVRKKNLARDCNKCHHLESPTAGTLFHKVKFGLRKAFGMVFEMSATTKSISANQMSTRYEVRYVTAWLFMQKVRKAMKSSGKDPMEGDVIVDEFVFGGREALKQGRSTDSKKKKIVAAVQKDDTGIKRVYFKPIEDYSSSSLRVIFDAHISQHARVKTDKWTGYKPLKKEYNISQTKSDKGRTFFEMNTIVHQLKAWMRSNFSNIHKHHIQAYLDEFSYRINRSIHKQTIFDNLISSMVKHKNLTYSDIIISN</sequence>
<gene>
    <name evidence="2" type="ORF">SAMN05660206_102210</name>
</gene>
<feature type="domain" description="ISXO2-like transposase" evidence="1">
    <location>
        <begin position="129"/>
        <end position="267"/>
    </location>
</feature>
<dbReference type="AlphaFoldDB" id="A0A1I6QA25"/>
<evidence type="ECO:0000313" key="3">
    <source>
        <dbReference type="Proteomes" id="UP000198785"/>
    </source>
</evidence>
<evidence type="ECO:0000313" key="2">
    <source>
        <dbReference type="EMBL" id="SFS49140.1"/>
    </source>
</evidence>
<accession>A0A1I6QA25</accession>
<reference evidence="2 3" key="1">
    <citation type="submission" date="2016-10" db="EMBL/GenBank/DDBJ databases">
        <authorList>
            <person name="de Groot N.N."/>
        </authorList>
    </citation>
    <scope>NUCLEOTIDE SEQUENCE [LARGE SCALE GENOMIC DNA]</scope>
    <source>
        <strain evidence="2 3">DSM 22789</strain>
    </source>
</reference>
<protein>
    <submittedName>
        <fullName evidence="2">ISXO2-like transposase domain-containing protein</fullName>
    </submittedName>
</protein>